<keyword evidence="1" id="KW-0812">Transmembrane</keyword>
<gene>
    <name evidence="2" type="ORF">J2X31_002872</name>
</gene>
<protein>
    <recommendedName>
        <fullName evidence="4">TonB-dependent receptor plug domain-containing protein</fullName>
    </recommendedName>
</protein>
<evidence type="ECO:0000313" key="2">
    <source>
        <dbReference type="EMBL" id="MDR6968846.1"/>
    </source>
</evidence>
<keyword evidence="3" id="KW-1185">Reference proteome</keyword>
<reference evidence="2 3" key="1">
    <citation type="submission" date="2023-07" db="EMBL/GenBank/DDBJ databases">
        <title>Sorghum-associated microbial communities from plants grown in Nebraska, USA.</title>
        <authorList>
            <person name="Schachtman D."/>
        </authorList>
    </citation>
    <scope>NUCLEOTIDE SEQUENCE [LARGE SCALE GENOMIC DNA]</scope>
    <source>
        <strain evidence="2 3">3773</strain>
    </source>
</reference>
<dbReference type="InterPro" id="IPR039426">
    <property type="entry name" value="TonB-dep_rcpt-like"/>
</dbReference>
<evidence type="ECO:0000256" key="1">
    <source>
        <dbReference type="PROSITE-ProRule" id="PRU01360"/>
    </source>
</evidence>
<comment type="subcellular location">
    <subcellularLocation>
        <location evidence="1">Cell outer membrane</location>
        <topology evidence="1">Multi-pass membrane protein</topology>
    </subcellularLocation>
</comment>
<evidence type="ECO:0008006" key="4">
    <source>
        <dbReference type="Google" id="ProtNLM"/>
    </source>
</evidence>
<sequence length="311" mass="35114">MENQDKLYEQFQQASLKAEGKDFPGMDKVWARVEDKLDHKVLKNENKLWKKIAVAASFLLLFTLGYQVFKDDSEIITPENSVVNEEIETIKTDTPIIETDKLEGSQSIVNSAKAKQIIQDKIVTQETVAVVENEIQETADQIFEEPVAKNFETDNVAVSQNRKKEKSAGFFNTPIYDAISVKSNYVEKKKDSISGEQIIAKPNPLLVVDGKSVVNRNDDPLDKLLKKSNTRNEEVETFEYLKEPLYIINGVEYTEEELFGKNPTSPYYPLDKQEIISTTILQGESATNLYGEKGKKGVVVVVTKNGKPLKK</sequence>
<keyword evidence="1" id="KW-0998">Cell outer membrane</keyword>
<organism evidence="2 3">
    <name type="scientific">Flavobacterium arsenatis</name>
    <dbReference type="NCBI Taxonomy" id="1484332"/>
    <lineage>
        <taxon>Bacteria</taxon>
        <taxon>Pseudomonadati</taxon>
        <taxon>Bacteroidota</taxon>
        <taxon>Flavobacteriia</taxon>
        <taxon>Flavobacteriales</taxon>
        <taxon>Flavobacteriaceae</taxon>
        <taxon>Flavobacterium</taxon>
    </lineage>
</organism>
<dbReference type="RefSeq" id="WP_310027475.1">
    <property type="nucleotide sequence ID" value="NZ_JAVDVI010000013.1"/>
</dbReference>
<keyword evidence="1" id="KW-0472">Membrane</keyword>
<dbReference type="PROSITE" id="PS52016">
    <property type="entry name" value="TONB_DEPENDENT_REC_3"/>
    <property type="match status" value="1"/>
</dbReference>
<comment type="similarity">
    <text evidence="1">Belongs to the TonB-dependent receptor family.</text>
</comment>
<keyword evidence="1" id="KW-1134">Transmembrane beta strand</keyword>
<accession>A0ABU1TSM2</accession>
<comment type="caution">
    <text evidence="2">The sequence shown here is derived from an EMBL/GenBank/DDBJ whole genome shotgun (WGS) entry which is preliminary data.</text>
</comment>
<name>A0ABU1TSM2_9FLAO</name>
<dbReference type="EMBL" id="JAVDVI010000013">
    <property type="protein sequence ID" value="MDR6968846.1"/>
    <property type="molecule type" value="Genomic_DNA"/>
</dbReference>
<evidence type="ECO:0000313" key="3">
    <source>
        <dbReference type="Proteomes" id="UP001255185"/>
    </source>
</evidence>
<proteinExistence type="inferred from homology"/>
<dbReference type="Proteomes" id="UP001255185">
    <property type="component" value="Unassembled WGS sequence"/>
</dbReference>
<keyword evidence="1" id="KW-0813">Transport</keyword>